<keyword evidence="3" id="KW-1185">Reference proteome</keyword>
<organism evidence="2 3">
    <name type="scientific">Obba rivulosa</name>
    <dbReference type="NCBI Taxonomy" id="1052685"/>
    <lineage>
        <taxon>Eukaryota</taxon>
        <taxon>Fungi</taxon>
        <taxon>Dikarya</taxon>
        <taxon>Basidiomycota</taxon>
        <taxon>Agaricomycotina</taxon>
        <taxon>Agaricomycetes</taxon>
        <taxon>Polyporales</taxon>
        <taxon>Gelatoporiaceae</taxon>
        <taxon>Obba</taxon>
    </lineage>
</organism>
<evidence type="ECO:0000256" key="1">
    <source>
        <dbReference type="SAM" id="MobiDB-lite"/>
    </source>
</evidence>
<protein>
    <submittedName>
        <fullName evidence="2">Uncharacterized protein</fullName>
    </submittedName>
</protein>
<accession>A0A8E2DN42</accession>
<dbReference type="OrthoDB" id="6474464at2759"/>
<proteinExistence type="predicted"/>
<dbReference type="Proteomes" id="UP000250043">
    <property type="component" value="Unassembled WGS sequence"/>
</dbReference>
<evidence type="ECO:0000313" key="2">
    <source>
        <dbReference type="EMBL" id="OCH92019.1"/>
    </source>
</evidence>
<dbReference type="AlphaFoldDB" id="A0A8E2DN42"/>
<evidence type="ECO:0000313" key="3">
    <source>
        <dbReference type="Proteomes" id="UP000250043"/>
    </source>
</evidence>
<feature type="compositionally biased region" description="Polar residues" evidence="1">
    <location>
        <begin position="22"/>
        <end position="34"/>
    </location>
</feature>
<reference evidence="2 3" key="1">
    <citation type="submission" date="2016-07" db="EMBL/GenBank/DDBJ databases">
        <title>Draft genome of the white-rot fungus Obba rivulosa 3A-2.</title>
        <authorList>
            <consortium name="DOE Joint Genome Institute"/>
            <person name="Miettinen O."/>
            <person name="Riley R."/>
            <person name="Acob R."/>
            <person name="Barry K."/>
            <person name="Cullen D."/>
            <person name="De Vries R."/>
            <person name="Hainaut M."/>
            <person name="Hatakka A."/>
            <person name="Henrissat B."/>
            <person name="Hilden K."/>
            <person name="Kuo R."/>
            <person name="Labutti K."/>
            <person name="Lipzen A."/>
            <person name="Makela M.R."/>
            <person name="Sandor L."/>
            <person name="Spatafora J.W."/>
            <person name="Grigoriev I.V."/>
            <person name="Hibbett D.S."/>
        </authorList>
    </citation>
    <scope>NUCLEOTIDE SEQUENCE [LARGE SCALE GENOMIC DNA]</scope>
    <source>
        <strain evidence="2 3">3A-2</strain>
    </source>
</reference>
<gene>
    <name evidence="2" type="ORF">OBBRIDRAFT_727680</name>
</gene>
<feature type="region of interest" description="Disordered" evidence="1">
    <location>
        <begin position="1"/>
        <end position="43"/>
    </location>
</feature>
<feature type="compositionally biased region" description="Low complexity" evidence="1">
    <location>
        <begin position="7"/>
        <end position="21"/>
    </location>
</feature>
<sequence>MAANRLSTASSIVRSSSAQHSPTIRNSSRPSTTVADGHAENDSTSADIGAVAEYVRALKLTVGALGCTLESLGEQAAGIVDAGATLILERQVNALRGQFEKKQTAQEDRMQGAQKLLRDEVKGQVRGRLAEEANAIVKEVVQREIAQRVRDQQLTAQIPPELQEEVRRSRLEVLLVRIRLHNSEARRQNALIRSSSLHEPLHPLLPLLDTVHGQNMQLIEAPKASPLFPRDMTSLIKLSMDSLKALLDNYGLRKSDSSGNGVSREKYLNEFMSFIGVGYFCAYECSLSDIPVL</sequence>
<name>A0A8E2DN42_9APHY</name>
<dbReference type="EMBL" id="KV722375">
    <property type="protein sequence ID" value="OCH92019.1"/>
    <property type="molecule type" value="Genomic_DNA"/>
</dbReference>